<name>Q5P0K0_AROAE</name>
<evidence type="ECO:0000313" key="2">
    <source>
        <dbReference type="EMBL" id="CAI09164.1"/>
    </source>
</evidence>
<dbReference type="HOGENOM" id="CLU_2068222_0_0_4"/>
<sequence length="118" mass="12750">MVPARYQRGDQRNRGTLSRHGPTPSSTRPAGPACRGSGGITVRTYTFQHGKRRKHRPHAPRQVAVGGAFLQNTLARQSIGRGRSCQLLHRAARVPRRMKRALNSGAASGTEVGSSLVS</sequence>
<feature type="region of interest" description="Disordered" evidence="1">
    <location>
        <begin position="99"/>
        <end position="118"/>
    </location>
</feature>
<protein>
    <submittedName>
        <fullName evidence="2">Uncharacterized protein</fullName>
    </submittedName>
</protein>
<accession>Q5P0K0</accession>
<feature type="compositionally biased region" description="Polar residues" evidence="1">
    <location>
        <begin position="105"/>
        <end position="118"/>
    </location>
</feature>
<organism evidence="2 3">
    <name type="scientific">Aromatoleum aromaticum (strain DSM 19018 / LMG 30748 / EbN1)</name>
    <name type="common">Azoarcus sp. (strain EbN1)</name>
    <dbReference type="NCBI Taxonomy" id="76114"/>
    <lineage>
        <taxon>Bacteria</taxon>
        <taxon>Pseudomonadati</taxon>
        <taxon>Pseudomonadota</taxon>
        <taxon>Betaproteobacteria</taxon>
        <taxon>Rhodocyclales</taxon>
        <taxon>Rhodocyclaceae</taxon>
        <taxon>Aromatoleum</taxon>
    </lineage>
</organism>
<dbReference type="EMBL" id="CR555306">
    <property type="protein sequence ID" value="CAI09164.1"/>
    <property type="molecule type" value="Genomic_DNA"/>
</dbReference>
<dbReference type="KEGG" id="eba:ebA5349"/>
<evidence type="ECO:0000313" key="3">
    <source>
        <dbReference type="Proteomes" id="UP000006552"/>
    </source>
</evidence>
<keyword evidence="3" id="KW-1185">Reference proteome</keyword>
<gene>
    <name evidence="2" type="ORF">ebA5349</name>
</gene>
<dbReference type="AlphaFoldDB" id="Q5P0K0"/>
<proteinExistence type="predicted"/>
<feature type="region of interest" description="Disordered" evidence="1">
    <location>
        <begin position="1"/>
        <end position="40"/>
    </location>
</feature>
<dbReference type="Proteomes" id="UP000006552">
    <property type="component" value="Chromosome"/>
</dbReference>
<evidence type="ECO:0000256" key="1">
    <source>
        <dbReference type="SAM" id="MobiDB-lite"/>
    </source>
</evidence>
<reference evidence="2 3" key="1">
    <citation type="journal article" date="2005" name="Arch. Microbiol.">
        <title>The genome sequence of an anaerobic aromatic-degrading denitrifying bacterium, strain EbN1.</title>
        <authorList>
            <person name="Rabus R."/>
            <person name="Kube M."/>
            <person name="Heider J."/>
            <person name="Beck A."/>
            <person name="Heitmann K."/>
            <person name="Widdel F."/>
            <person name="Reinhardt R."/>
        </authorList>
    </citation>
    <scope>NUCLEOTIDE SEQUENCE [LARGE SCALE GENOMIC DNA]</scope>
    <source>
        <strain evidence="2 3">EbN1</strain>
    </source>
</reference>
<dbReference type="STRING" id="76114.ebA5349"/>